<dbReference type="AlphaFoldDB" id="K5WU43"/>
<comment type="similarity">
    <text evidence="1">Belongs to the paxM FAD-dependent monooxygenase family.</text>
</comment>
<evidence type="ECO:0000313" key="7">
    <source>
        <dbReference type="EMBL" id="EKM53957.1"/>
    </source>
</evidence>
<keyword evidence="5" id="KW-0503">Monooxygenase</keyword>
<dbReference type="PANTHER" id="PTHR13789">
    <property type="entry name" value="MONOOXYGENASE"/>
    <property type="match status" value="1"/>
</dbReference>
<reference evidence="7 8" key="1">
    <citation type="journal article" date="2012" name="BMC Genomics">
        <title>Comparative genomics of the white-rot fungi, Phanerochaete carnosa and P. chrysosporium, to elucidate the genetic basis of the distinct wood types they colonize.</title>
        <authorList>
            <person name="Suzuki H."/>
            <person name="MacDonald J."/>
            <person name="Syed K."/>
            <person name="Salamov A."/>
            <person name="Hori C."/>
            <person name="Aerts A."/>
            <person name="Henrissat B."/>
            <person name="Wiebenga A."/>
            <person name="vanKuyk P.A."/>
            <person name="Barry K."/>
            <person name="Lindquist E."/>
            <person name="LaButti K."/>
            <person name="Lapidus A."/>
            <person name="Lucas S."/>
            <person name="Coutinho P."/>
            <person name="Gong Y."/>
            <person name="Samejima M."/>
            <person name="Mahadevan R."/>
            <person name="Abou-Zaid M."/>
            <person name="de Vries R.P."/>
            <person name="Igarashi K."/>
            <person name="Yadav J.S."/>
            <person name="Grigoriev I.V."/>
            <person name="Master E.R."/>
        </authorList>
    </citation>
    <scope>NUCLEOTIDE SEQUENCE [LARGE SCALE GENOMIC DNA]</scope>
    <source>
        <strain evidence="7 8">HHB-10118-sp</strain>
    </source>
</reference>
<dbReference type="EMBL" id="JH930473">
    <property type="protein sequence ID" value="EKM53957.1"/>
    <property type="molecule type" value="Genomic_DNA"/>
</dbReference>
<dbReference type="InterPro" id="IPR002938">
    <property type="entry name" value="FAD-bd"/>
</dbReference>
<evidence type="ECO:0000256" key="1">
    <source>
        <dbReference type="ARBA" id="ARBA00007992"/>
    </source>
</evidence>
<evidence type="ECO:0000259" key="6">
    <source>
        <dbReference type="Pfam" id="PF01494"/>
    </source>
</evidence>
<dbReference type="Gene3D" id="3.50.50.60">
    <property type="entry name" value="FAD/NAD(P)-binding domain"/>
    <property type="match status" value="1"/>
</dbReference>
<dbReference type="Proteomes" id="UP000008370">
    <property type="component" value="Unassembled WGS sequence"/>
</dbReference>
<keyword evidence="2" id="KW-0285">Flavoprotein</keyword>
<evidence type="ECO:0000256" key="2">
    <source>
        <dbReference type="ARBA" id="ARBA00022630"/>
    </source>
</evidence>
<dbReference type="GO" id="GO:0071949">
    <property type="term" value="F:FAD binding"/>
    <property type="evidence" value="ECO:0007669"/>
    <property type="project" value="InterPro"/>
</dbReference>
<dbReference type="SUPFAM" id="SSF51905">
    <property type="entry name" value="FAD/NAD(P)-binding domain"/>
    <property type="match status" value="1"/>
</dbReference>
<evidence type="ECO:0000256" key="3">
    <source>
        <dbReference type="ARBA" id="ARBA00022827"/>
    </source>
</evidence>
<dbReference type="InParanoid" id="K5WU43"/>
<dbReference type="InterPro" id="IPR036188">
    <property type="entry name" value="FAD/NAD-bd_sf"/>
</dbReference>
<dbReference type="OrthoDB" id="47494at2759"/>
<dbReference type="PRINTS" id="PR00420">
    <property type="entry name" value="RNGMNOXGNASE"/>
</dbReference>
<dbReference type="PANTHER" id="PTHR13789:SF309">
    <property type="entry name" value="PUTATIVE (AFU_ORTHOLOGUE AFUA_6G14510)-RELATED"/>
    <property type="match status" value="1"/>
</dbReference>
<keyword evidence="8" id="KW-1185">Reference proteome</keyword>
<evidence type="ECO:0000313" key="8">
    <source>
        <dbReference type="Proteomes" id="UP000008370"/>
    </source>
</evidence>
<dbReference type="STRING" id="650164.K5WU43"/>
<feature type="domain" description="FAD-binding" evidence="6">
    <location>
        <begin position="5"/>
        <end position="318"/>
    </location>
</feature>
<organism evidence="7 8">
    <name type="scientific">Phanerochaete carnosa (strain HHB-10118-sp)</name>
    <name type="common">White-rot fungus</name>
    <name type="synonym">Peniophora carnosa</name>
    <dbReference type="NCBI Taxonomy" id="650164"/>
    <lineage>
        <taxon>Eukaryota</taxon>
        <taxon>Fungi</taxon>
        <taxon>Dikarya</taxon>
        <taxon>Basidiomycota</taxon>
        <taxon>Agaricomycotina</taxon>
        <taxon>Agaricomycetes</taxon>
        <taxon>Polyporales</taxon>
        <taxon>Phanerochaetaceae</taxon>
        <taxon>Phanerochaete</taxon>
    </lineage>
</organism>
<dbReference type="GeneID" id="18916864"/>
<dbReference type="Pfam" id="PF01494">
    <property type="entry name" value="FAD_binding_3"/>
    <property type="match status" value="1"/>
</dbReference>
<dbReference type="RefSeq" id="XP_007396664.1">
    <property type="nucleotide sequence ID" value="XM_007396602.1"/>
</dbReference>
<dbReference type="GO" id="GO:0004497">
    <property type="term" value="F:monooxygenase activity"/>
    <property type="evidence" value="ECO:0007669"/>
    <property type="project" value="UniProtKB-KW"/>
</dbReference>
<dbReference type="KEGG" id="pco:PHACADRAFT_257471"/>
<protein>
    <recommendedName>
        <fullName evidence="6">FAD-binding domain-containing protein</fullName>
    </recommendedName>
</protein>
<dbReference type="HOGENOM" id="CLU_009665_19_5_1"/>
<keyword evidence="3" id="KW-0274">FAD</keyword>
<gene>
    <name evidence="7" type="ORF">PHACADRAFT_257471</name>
</gene>
<accession>K5WU43</accession>
<dbReference type="InterPro" id="IPR050493">
    <property type="entry name" value="FAD-dep_Monooxygenase_BioMet"/>
</dbReference>
<evidence type="ECO:0000256" key="5">
    <source>
        <dbReference type="ARBA" id="ARBA00023033"/>
    </source>
</evidence>
<keyword evidence="4" id="KW-0560">Oxidoreductase</keyword>
<proteinExistence type="inferred from homology"/>
<evidence type="ECO:0000256" key="4">
    <source>
        <dbReference type="ARBA" id="ARBA00023002"/>
    </source>
</evidence>
<sequence>MSPARVGVIGAGVSGPVAAMLLKQKGYDPILYERLDAPSDAGLGIALQPNGQAVLARIPGLLEHIDAYPVDAFHFYSVLPEDPGLLGTSDHPRRLREATGLGALAVRRSLLHQRLAEFAQRLGVTIRYGHRLEALAQEDDGVAVTFANGVRETFSFVVGCDGLHSGTRVCLFGDTPADYTGLCQWGGLSPTPDFWKGKHAAVDLYGNGTYMLAVSMSDSQTGWAIAQREPETKEEWRSIDAAAAENFKNSSPCGEWPYGARELVKNSTKIVKYGIYDHPELKTWYQGRVVLVGDAAHPASPYLGQGANQAYEDIGLLIDLLDKHNPSAESPSTETLTVVFGELVRGRLPRTADLVKKARAQGEMRTVSGVEECIKRNNFYRDMCSDPAKMKARFGV</sequence>
<name>K5WU43_PHACS</name>